<evidence type="ECO:0000259" key="1">
    <source>
        <dbReference type="SMART" id="SM00507"/>
    </source>
</evidence>
<dbReference type="AlphaFoldDB" id="A0A6S6PVS6"/>
<sequence>MDSIPLEDRSSLVLNIQYRNLLGLVMKLTRSAQNVLDYLVSILPSVRPGRPETFKTYGEVHRALGLPGIPRELVNQGLGTLADAVSEAGLPGITGLVVTQEELVPGKGYFSLYGRQPDDFQWWEDEIKKVIAFDWSPYSLTAKPATSLKPSSKTPVASDGKKLERVETTTYRILRETLLARRVKELHKYECQICGETIELVDGRRYAEAHHIQPLGSPHNGPDELGNIICVCPNHHAMLDYFSIPLKYNEIITHADHEINDEYISYHNKEHQSRKS</sequence>
<dbReference type="SMART" id="SM00507">
    <property type="entry name" value="HNHc"/>
    <property type="match status" value="1"/>
</dbReference>
<dbReference type="EMBL" id="AP023326">
    <property type="protein sequence ID" value="BCI68742.1"/>
    <property type="molecule type" value="Genomic_DNA"/>
</dbReference>
<dbReference type="RefSeq" id="WP_099349265.1">
    <property type="nucleotide sequence ID" value="NZ_AP023326.1"/>
</dbReference>
<gene>
    <name evidence="2" type="ORF">AAJCM20276_33660</name>
</gene>
<evidence type="ECO:0000313" key="2">
    <source>
        <dbReference type="EMBL" id="BCI68742.1"/>
    </source>
</evidence>
<protein>
    <recommendedName>
        <fullName evidence="1">HNH nuclease domain-containing protein</fullName>
    </recommendedName>
</protein>
<dbReference type="Proteomes" id="UP000515220">
    <property type="component" value="Chromosome"/>
</dbReference>
<dbReference type="InterPro" id="IPR003615">
    <property type="entry name" value="HNH_nuc"/>
</dbReference>
<proteinExistence type="predicted"/>
<dbReference type="CDD" id="cd00085">
    <property type="entry name" value="HNHc"/>
    <property type="match status" value="1"/>
</dbReference>
<accession>A0A6S6PVS6</accession>
<organism evidence="2 3">
    <name type="scientific">Acetobacter aceti</name>
    <dbReference type="NCBI Taxonomy" id="435"/>
    <lineage>
        <taxon>Bacteria</taxon>
        <taxon>Pseudomonadati</taxon>
        <taxon>Pseudomonadota</taxon>
        <taxon>Alphaproteobacteria</taxon>
        <taxon>Acetobacterales</taxon>
        <taxon>Acetobacteraceae</taxon>
        <taxon>Acetobacter</taxon>
        <taxon>Acetobacter subgen. Acetobacter</taxon>
    </lineage>
</organism>
<feature type="domain" description="HNH nuclease" evidence="1">
    <location>
        <begin position="178"/>
        <end position="237"/>
    </location>
</feature>
<evidence type="ECO:0000313" key="3">
    <source>
        <dbReference type="Proteomes" id="UP000515220"/>
    </source>
</evidence>
<dbReference type="Gene3D" id="1.10.30.50">
    <property type="match status" value="1"/>
</dbReference>
<reference evidence="2 3" key="1">
    <citation type="submission" date="2020-07" db="EMBL/GenBank/DDBJ databases">
        <title>Complete Genome Sequence of an acetic acid bacterium, Acetobacter aceti JCM20276.</title>
        <authorList>
            <person name="Hirose Y."/>
            <person name="Mihara H."/>
        </authorList>
    </citation>
    <scope>NUCLEOTIDE SEQUENCE [LARGE SCALE GENOMIC DNA]</scope>
    <source>
        <strain evidence="2 3">JCM20276</strain>
    </source>
</reference>
<dbReference type="Pfam" id="PF13391">
    <property type="entry name" value="HNH_2"/>
    <property type="match status" value="1"/>
</dbReference>
<name>A0A6S6PVS6_ACEAC</name>